<evidence type="ECO:0000313" key="2">
    <source>
        <dbReference type="Proteomes" id="UP000319897"/>
    </source>
</evidence>
<name>A0A501XV74_9SPHN</name>
<comment type="caution">
    <text evidence="1">The sequence shown here is derived from an EMBL/GenBank/DDBJ whole genome shotgun (WGS) entry which is preliminary data.</text>
</comment>
<sequence length="135" mass="14605">MSRTDGGPLACPSARAEPGNLLYGRVQDGEVQRLGTPLPVTPEFVEAISSHGPPERRFRFTGTCQEGRCAQWTGRGCGVIERVLDEMRLPEAPAPLPRCAIRADCRWYAQRGGTACAACTFVVTDKRQAVTADQG</sequence>
<dbReference type="EMBL" id="VFSU01000011">
    <property type="protein sequence ID" value="TPE64004.1"/>
    <property type="molecule type" value="Genomic_DNA"/>
</dbReference>
<accession>A0A501XV74</accession>
<dbReference type="AlphaFoldDB" id="A0A501XV74"/>
<organism evidence="1 2">
    <name type="scientific">Sandaracinobacter neustonicus</name>
    <dbReference type="NCBI Taxonomy" id="1715348"/>
    <lineage>
        <taxon>Bacteria</taxon>
        <taxon>Pseudomonadati</taxon>
        <taxon>Pseudomonadota</taxon>
        <taxon>Alphaproteobacteria</taxon>
        <taxon>Sphingomonadales</taxon>
        <taxon>Sphingosinicellaceae</taxon>
        <taxon>Sandaracinobacter</taxon>
    </lineage>
</organism>
<keyword evidence="2" id="KW-1185">Reference proteome</keyword>
<evidence type="ECO:0000313" key="1">
    <source>
        <dbReference type="EMBL" id="TPE64004.1"/>
    </source>
</evidence>
<proteinExistence type="predicted"/>
<dbReference type="OrthoDB" id="571920at2"/>
<gene>
    <name evidence="1" type="ORF">FJQ54_03990</name>
</gene>
<reference evidence="1 2" key="1">
    <citation type="submission" date="2019-06" db="EMBL/GenBank/DDBJ databases">
        <authorList>
            <person name="Lee I."/>
            <person name="Jang G.I."/>
            <person name="Hwang C.Y."/>
        </authorList>
    </citation>
    <scope>NUCLEOTIDE SEQUENCE [LARGE SCALE GENOMIC DNA]</scope>
    <source>
        <strain evidence="1 2">PAMC 28131</strain>
    </source>
</reference>
<protein>
    <recommendedName>
        <fullName evidence="3">Nitrogen fixation protein</fullName>
    </recommendedName>
</protein>
<dbReference type="Proteomes" id="UP000319897">
    <property type="component" value="Unassembled WGS sequence"/>
</dbReference>
<dbReference type="RefSeq" id="WP_140927061.1">
    <property type="nucleotide sequence ID" value="NZ_VFSU01000011.1"/>
</dbReference>
<evidence type="ECO:0008006" key="3">
    <source>
        <dbReference type="Google" id="ProtNLM"/>
    </source>
</evidence>